<organism evidence="2 3">
    <name type="scientific">Fasciola hepatica</name>
    <name type="common">Liver fluke</name>
    <dbReference type="NCBI Taxonomy" id="6192"/>
    <lineage>
        <taxon>Eukaryota</taxon>
        <taxon>Metazoa</taxon>
        <taxon>Spiralia</taxon>
        <taxon>Lophotrochozoa</taxon>
        <taxon>Platyhelminthes</taxon>
        <taxon>Trematoda</taxon>
        <taxon>Digenea</taxon>
        <taxon>Plagiorchiida</taxon>
        <taxon>Echinostomata</taxon>
        <taxon>Echinostomatoidea</taxon>
        <taxon>Fasciolidae</taxon>
        <taxon>Fasciola</taxon>
    </lineage>
</organism>
<protein>
    <submittedName>
        <fullName evidence="2">Uncharacterized protein</fullName>
    </submittedName>
</protein>
<evidence type="ECO:0000313" key="3">
    <source>
        <dbReference type="Proteomes" id="UP000230066"/>
    </source>
</evidence>
<evidence type="ECO:0000256" key="1">
    <source>
        <dbReference type="SAM" id="Phobius"/>
    </source>
</evidence>
<comment type="caution">
    <text evidence="2">The sequence shown here is derived from an EMBL/GenBank/DDBJ whole genome shotgun (WGS) entry which is preliminary data.</text>
</comment>
<dbReference type="InterPro" id="IPR052613">
    <property type="entry name" value="LicD_transferase"/>
</dbReference>
<reference evidence="2" key="1">
    <citation type="submission" date="2019-03" db="EMBL/GenBank/DDBJ databases">
        <title>Improved annotation for the trematode Fasciola hepatica.</title>
        <authorList>
            <person name="Choi Y.-J."/>
            <person name="Martin J."/>
            <person name="Mitreva M."/>
        </authorList>
    </citation>
    <scope>NUCLEOTIDE SEQUENCE [LARGE SCALE GENOMIC DNA]</scope>
</reference>
<name>A0A4E0RGY3_FASHE</name>
<dbReference type="PANTHER" id="PTHR13627:SF34">
    <property type="entry name" value="RIBITOL-5-PHOSPHATE TRANSFERASE"/>
    <property type="match status" value="1"/>
</dbReference>
<keyword evidence="3" id="KW-1185">Reference proteome</keyword>
<keyword evidence="1" id="KW-0812">Transmembrane</keyword>
<proteinExistence type="predicted"/>
<dbReference type="Proteomes" id="UP000230066">
    <property type="component" value="Unassembled WGS sequence"/>
</dbReference>
<dbReference type="AlphaFoldDB" id="A0A4E0RGY3"/>
<feature type="transmembrane region" description="Helical" evidence="1">
    <location>
        <begin position="26"/>
        <end position="51"/>
    </location>
</feature>
<evidence type="ECO:0000313" key="2">
    <source>
        <dbReference type="EMBL" id="THD25364.1"/>
    </source>
</evidence>
<sequence length="608" mass="70596">MKNISQYLSIHCVHWSKRKEQTLRKLLQHSCGFPISGCCFILGLILFLFWYHTTRPVIGDHDEPQLNPDLLKLLEFYEIVHATYQTVRSSHAKLILHDSLSLLNEMLANLSEQFTFMWPIEKQKLERIPTYTKELVGHRCRPEFPLAVWLEIHIHAKTCNQGMHLLQSIRKTYPNITVRIATTYGCNPAIISKESSSNTHWYFNRPDKAFMWLRQAQLAKTKYLVVGHHLSHFSEHTNLHRMLQMVCTGQADIVGGASRLEPEGHWDLGCYQISLRNFTLRIRPGYEQSTNSCVHCDYISSPILISRELFIRAMQYSSVSGSLAFLDLFVRLIHGGLDRIKFPRAVVCPDVLFHIRHDSDHVLDRVDKNTWTAFIRMWSLSRIRFAPAVDHTWTCREAHIHCQSFDKADLFMPPCCLKEQHQCVTGFLALSSVYQITTRAFGDYLTGMYSPFVGATVYQSPLNLIWNRSAYEIIDKTKFRTEFYTKYGCKLFPDKLNKHNQQIILSTDKWNWTIPGEAMEWEKSIRETRNVKDQPTSIVLNGVWTETHYNPGTMAMEYASSIIESEFWTAELALIPLPFCEHHHLPVNCLSGNYLPLGNIQYQDVDNY</sequence>
<accession>A0A4E0RGY3</accession>
<dbReference type="EMBL" id="JXXN02001175">
    <property type="protein sequence ID" value="THD25364.1"/>
    <property type="molecule type" value="Genomic_DNA"/>
</dbReference>
<gene>
    <name evidence="2" type="ORF">D915_003939</name>
</gene>
<keyword evidence="1" id="KW-1133">Transmembrane helix</keyword>
<dbReference type="PANTHER" id="PTHR13627">
    <property type="entry name" value="FUKUTIN RELATED PROTEIN"/>
    <property type="match status" value="1"/>
</dbReference>
<keyword evidence="1" id="KW-0472">Membrane</keyword>